<protein>
    <submittedName>
        <fullName evidence="2">Uncharacterized protein</fullName>
    </submittedName>
</protein>
<name>A0A974H5B5_XENLA</name>
<dbReference type="EMBL" id="CM004481">
    <property type="protein sequence ID" value="OCT65433.1"/>
    <property type="molecule type" value="Genomic_DNA"/>
</dbReference>
<evidence type="ECO:0000313" key="3">
    <source>
        <dbReference type="Proteomes" id="UP000694892"/>
    </source>
</evidence>
<dbReference type="Proteomes" id="UP000694892">
    <property type="component" value="Chromosome 8S"/>
</dbReference>
<dbReference type="AlphaFoldDB" id="A0A974H5B5"/>
<sequence>MKSQVPRPWVHHQRETSAAFPEGDRPSESTASSATFLSTQSQVLWCAVATDALQYTMCLNGVVDTPFSSCLFFISVSCGHLVCL</sequence>
<feature type="region of interest" description="Disordered" evidence="1">
    <location>
        <begin position="1"/>
        <end position="33"/>
    </location>
</feature>
<reference evidence="3" key="1">
    <citation type="journal article" date="2016" name="Nature">
        <title>Genome evolution in the allotetraploid frog Xenopus laevis.</title>
        <authorList>
            <person name="Session A.M."/>
            <person name="Uno Y."/>
            <person name="Kwon T."/>
            <person name="Chapman J.A."/>
            <person name="Toyoda A."/>
            <person name="Takahashi S."/>
            <person name="Fukui A."/>
            <person name="Hikosaka A."/>
            <person name="Suzuki A."/>
            <person name="Kondo M."/>
            <person name="van Heeringen S.J."/>
            <person name="Quigley I."/>
            <person name="Heinz S."/>
            <person name="Ogino H."/>
            <person name="Ochi H."/>
            <person name="Hellsten U."/>
            <person name="Lyons J.B."/>
            <person name="Simakov O."/>
            <person name="Putnam N."/>
            <person name="Stites J."/>
            <person name="Kuroki Y."/>
            <person name="Tanaka T."/>
            <person name="Michiue T."/>
            <person name="Watanabe M."/>
            <person name="Bogdanovic O."/>
            <person name="Lister R."/>
            <person name="Georgiou G."/>
            <person name="Paranjpe S.S."/>
            <person name="van Kruijsbergen I."/>
            <person name="Shu S."/>
            <person name="Carlson J."/>
            <person name="Kinoshita T."/>
            <person name="Ohta Y."/>
            <person name="Mawaribuchi S."/>
            <person name="Jenkins J."/>
            <person name="Grimwood J."/>
            <person name="Schmutz J."/>
            <person name="Mitros T."/>
            <person name="Mozaffari S.V."/>
            <person name="Suzuki Y."/>
            <person name="Haramoto Y."/>
            <person name="Yamamoto T.S."/>
            <person name="Takagi C."/>
            <person name="Heald R."/>
            <person name="Miller K."/>
            <person name="Haudenschild C."/>
            <person name="Kitzman J."/>
            <person name="Nakayama T."/>
            <person name="Izutsu Y."/>
            <person name="Robert J."/>
            <person name="Fortriede J."/>
            <person name="Burns K."/>
            <person name="Lotay V."/>
            <person name="Karimi K."/>
            <person name="Yasuoka Y."/>
            <person name="Dichmann D.S."/>
            <person name="Flajnik M.F."/>
            <person name="Houston D.W."/>
            <person name="Shendure J."/>
            <person name="DuPasquier L."/>
            <person name="Vize P.D."/>
            <person name="Zorn A.M."/>
            <person name="Ito M."/>
            <person name="Marcotte E.M."/>
            <person name="Wallingford J.B."/>
            <person name="Ito Y."/>
            <person name="Asashima M."/>
            <person name="Ueno N."/>
            <person name="Matsuda Y."/>
            <person name="Veenstra G.J."/>
            <person name="Fujiyama A."/>
            <person name="Harland R.M."/>
            <person name="Taira M."/>
            <person name="Rokhsar D.S."/>
        </authorList>
    </citation>
    <scope>NUCLEOTIDE SEQUENCE [LARGE SCALE GENOMIC DNA]</scope>
    <source>
        <strain evidence="3">J</strain>
    </source>
</reference>
<accession>A0A974H5B5</accession>
<proteinExistence type="predicted"/>
<organism evidence="2 3">
    <name type="scientific">Xenopus laevis</name>
    <name type="common">African clawed frog</name>
    <dbReference type="NCBI Taxonomy" id="8355"/>
    <lineage>
        <taxon>Eukaryota</taxon>
        <taxon>Metazoa</taxon>
        <taxon>Chordata</taxon>
        <taxon>Craniata</taxon>
        <taxon>Vertebrata</taxon>
        <taxon>Euteleostomi</taxon>
        <taxon>Amphibia</taxon>
        <taxon>Batrachia</taxon>
        <taxon>Anura</taxon>
        <taxon>Pipoidea</taxon>
        <taxon>Pipidae</taxon>
        <taxon>Xenopodinae</taxon>
        <taxon>Xenopus</taxon>
        <taxon>Xenopus</taxon>
    </lineage>
</organism>
<gene>
    <name evidence="2" type="ORF">XELAEV_18041673mg</name>
</gene>
<evidence type="ECO:0000256" key="1">
    <source>
        <dbReference type="SAM" id="MobiDB-lite"/>
    </source>
</evidence>
<evidence type="ECO:0000313" key="2">
    <source>
        <dbReference type="EMBL" id="OCT65433.1"/>
    </source>
</evidence>